<dbReference type="InterPro" id="IPR016186">
    <property type="entry name" value="C-type_lectin-like/link_sf"/>
</dbReference>
<dbReference type="AlphaFoldDB" id="A0AAE1DJD4"/>
<comment type="caution">
    <text evidence="3">The sequence shown here is derived from an EMBL/GenBank/DDBJ whole genome shotgun (WGS) entry which is preliminary data.</text>
</comment>
<dbReference type="EMBL" id="JAWDGP010003719">
    <property type="protein sequence ID" value="KAK3771568.1"/>
    <property type="molecule type" value="Genomic_DNA"/>
</dbReference>
<dbReference type="CDD" id="cd00037">
    <property type="entry name" value="CLECT"/>
    <property type="match status" value="1"/>
</dbReference>
<dbReference type="PANTHER" id="PTHR22801">
    <property type="entry name" value="LITHOSTATHINE"/>
    <property type="match status" value="1"/>
</dbReference>
<evidence type="ECO:0000256" key="1">
    <source>
        <dbReference type="SAM" id="SignalP"/>
    </source>
</evidence>
<keyword evidence="1" id="KW-0732">Signal</keyword>
<dbReference type="InterPro" id="IPR001304">
    <property type="entry name" value="C-type_lectin-like"/>
</dbReference>
<dbReference type="Proteomes" id="UP001283361">
    <property type="component" value="Unassembled WGS sequence"/>
</dbReference>
<feature type="signal peptide" evidence="1">
    <location>
        <begin position="1"/>
        <end position="20"/>
    </location>
</feature>
<sequence length="113" mass="13130">MKSVTLGILCIVFIAAAVRGISVEDCPLTISRDVYLQVFQEYCYEFVLYRDLEFDTAKDDCRSRGGDLVKIFDRATQDFLYKELRETYGQTDEVWIGLTDKNAEDTWEWMDGT</sequence>
<protein>
    <recommendedName>
        <fullName evidence="2">C-type lectin domain-containing protein</fullName>
    </recommendedName>
</protein>
<dbReference type="Gene3D" id="3.10.100.10">
    <property type="entry name" value="Mannose-Binding Protein A, subunit A"/>
    <property type="match status" value="1"/>
</dbReference>
<evidence type="ECO:0000259" key="2">
    <source>
        <dbReference type="PROSITE" id="PS50041"/>
    </source>
</evidence>
<organism evidence="3 4">
    <name type="scientific">Elysia crispata</name>
    <name type="common">lettuce slug</name>
    <dbReference type="NCBI Taxonomy" id="231223"/>
    <lineage>
        <taxon>Eukaryota</taxon>
        <taxon>Metazoa</taxon>
        <taxon>Spiralia</taxon>
        <taxon>Lophotrochozoa</taxon>
        <taxon>Mollusca</taxon>
        <taxon>Gastropoda</taxon>
        <taxon>Heterobranchia</taxon>
        <taxon>Euthyneura</taxon>
        <taxon>Panpulmonata</taxon>
        <taxon>Sacoglossa</taxon>
        <taxon>Placobranchoidea</taxon>
        <taxon>Plakobranchidae</taxon>
        <taxon>Elysia</taxon>
    </lineage>
</organism>
<keyword evidence="4" id="KW-1185">Reference proteome</keyword>
<name>A0AAE1DJD4_9GAST</name>
<dbReference type="InterPro" id="IPR050801">
    <property type="entry name" value="Ca-Dep_Lectins_ImmuneDev"/>
</dbReference>
<reference evidence="3" key="1">
    <citation type="journal article" date="2023" name="G3 (Bethesda)">
        <title>A reference genome for the long-term kleptoplast-retaining sea slug Elysia crispata morphotype clarki.</title>
        <authorList>
            <person name="Eastman K.E."/>
            <person name="Pendleton A.L."/>
            <person name="Shaikh M.A."/>
            <person name="Suttiyut T."/>
            <person name="Ogas R."/>
            <person name="Tomko P."/>
            <person name="Gavelis G."/>
            <person name="Widhalm J.R."/>
            <person name="Wisecaver J.H."/>
        </authorList>
    </citation>
    <scope>NUCLEOTIDE SEQUENCE</scope>
    <source>
        <strain evidence="3">ECLA1</strain>
    </source>
</reference>
<evidence type="ECO:0000313" key="4">
    <source>
        <dbReference type="Proteomes" id="UP001283361"/>
    </source>
</evidence>
<evidence type="ECO:0000313" key="3">
    <source>
        <dbReference type="EMBL" id="KAK3771568.1"/>
    </source>
</evidence>
<accession>A0AAE1DJD4</accession>
<dbReference type="Pfam" id="PF00059">
    <property type="entry name" value="Lectin_C"/>
    <property type="match status" value="1"/>
</dbReference>
<feature type="chain" id="PRO_5042004311" description="C-type lectin domain-containing protein" evidence="1">
    <location>
        <begin position="21"/>
        <end position="113"/>
    </location>
</feature>
<dbReference type="PROSITE" id="PS50041">
    <property type="entry name" value="C_TYPE_LECTIN_2"/>
    <property type="match status" value="1"/>
</dbReference>
<dbReference type="SUPFAM" id="SSF56436">
    <property type="entry name" value="C-type lectin-like"/>
    <property type="match status" value="1"/>
</dbReference>
<dbReference type="InterPro" id="IPR016187">
    <property type="entry name" value="CTDL_fold"/>
</dbReference>
<proteinExistence type="predicted"/>
<dbReference type="PANTHER" id="PTHR22801:SF63">
    <property type="entry name" value="C-TYPE LECTIN DOMAIN-CONTAINING PROTEIN"/>
    <property type="match status" value="1"/>
</dbReference>
<gene>
    <name evidence="3" type="ORF">RRG08_004860</name>
</gene>
<feature type="domain" description="C-type lectin" evidence="2">
    <location>
        <begin position="39"/>
        <end position="113"/>
    </location>
</feature>